<dbReference type="Proteomes" id="UP000236731">
    <property type="component" value="Unassembled WGS sequence"/>
</dbReference>
<dbReference type="InterPro" id="IPR007298">
    <property type="entry name" value="Cu-R_lipoprotein_NlpE"/>
</dbReference>
<evidence type="ECO:0000313" key="1">
    <source>
        <dbReference type="EMBL" id="SEG01098.1"/>
    </source>
</evidence>
<reference evidence="2" key="1">
    <citation type="submission" date="2016-10" db="EMBL/GenBank/DDBJ databases">
        <authorList>
            <person name="Varghese N."/>
            <person name="Submissions S."/>
        </authorList>
    </citation>
    <scope>NUCLEOTIDE SEQUENCE [LARGE SCALE GENOMIC DNA]</scope>
    <source>
        <strain evidence="2">DSM 22361</strain>
    </source>
</reference>
<accession>A0A1H5WP13</accession>
<dbReference type="Gene3D" id="2.40.128.640">
    <property type="match status" value="1"/>
</dbReference>
<protein>
    <submittedName>
        <fullName evidence="1">NlpE N-terminal domain-containing protein</fullName>
    </submittedName>
</protein>
<proteinExistence type="predicted"/>
<dbReference type="AlphaFoldDB" id="A0A1H5WP13"/>
<dbReference type="RefSeq" id="WP_103905773.1">
    <property type="nucleotide sequence ID" value="NZ_CP049246.1"/>
</dbReference>
<name>A0A1H5WP13_9SPHI</name>
<dbReference type="EMBL" id="FNUT01000004">
    <property type="protein sequence ID" value="SEG01098.1"/>
    <property type="molecule type" value="Genomic_DNA"/>
</dbReference>
<dbReference type="Pfam" id="PF04170">
    <property type="entry name" value="NlpE"/>
    <property type="match status" value="1"/>
</dbReference>
<organism evidence="1 2">
    <name type="scientific">Sphingobacterium lactis</name>
    <dbReference type="NCBI Taxonomy" id="797291"/>
    <lineage>
        <taxon>Bacteria</taxon>
        <taxon>Pseudomonadati</taxon>
        <taxon>Bacteroidota</taxon>
        <taxon>Sphingobacteriia</taxon>
        <taxon>Sphingobacteriales</taxon>
        <taxon>Sphingobacteriaceae</taxon>
        <taxon>Sphingobacterium</taxon>
    </lineage>
</organism>
<evidence type="ECO:0000313" key="2">
    <source>
        <dbReference type="Proteomes" id="UP000236731"/>
    </source>
</evidence>
<gene>
    <name evidence="1" type="ORF">SAMN05421877_104117</name>
</gene>
<sequence>MRIRRVVILSLIGFIVLIVGFSCINNKSNVNQLVAAEDNALKGVSVIGTYEGKLPCADCTNITTVLSLDNNKNYLMRYEYVGKSEEVFEHKGKWKVDKDILSLENVDYTFKINKNQLNQLDLSGKEITGDLAEKYVLVKIK</sequence>
<keyword evidence="2" id="KW-1185">Reference proteome</keyword>
<dbReference type="OrthoDB" id="5348860at2"/>
<dbReference type="PROSITE" id="PS51257">
    <property type="entry name" value="PROKAR_LIPOPROTEIN"/>
    <property type="match status" value="1"/>
</dbReference>